<protein>
    <recommendedName>
        <fullName evidence="2">Glycosyltransferase</fullName>
    </recommendedName>
</protein>
<evidence type="ECO:0008006" key="2">
    <source>
        <dbReference type="Google" id="ProtNLM"/>
    </source>
</evidence>
<dbReference type="InterPro" id="IPR029044">
    <property type="entry name" value="Nucleotide-diphossugar_trans"/>
</dbReference>
<dbReference type="EMBL" id="MN740471">
    <property type="protein sequence ID" value="QHU28198.1"/>
    <property type="molecule type" value="Genomic_DNA"/>
</dbReference>
<organism evidence="1">
    <name type="scientific">viral metagenome</name>
    <dbReference type="NCBI Taxonomy" id="1070528"/>
    <lineage>
        <taxon>unclassified sequences</taxon>
        <taxon>metagenomes</taxon>
        <taxon>organismal metagenomes</taxon>
    </lineage>
</organism>
<dbReference type="SUPFAM" id="SSF53448">
    <property type="entry name" value="Nucleotide-diphospho-sugar transferases"/>
    <property type="match status" value="1"/>
</dbReference>
<dbReference type="AlphaFoldDB" id="A0A6C0LEJ1"/>
<sequence>MKVIYRISDGGYNKIKPYFVTKWGVFEHFIKIFEHHDIYVVADNVSDETYTFLCSYIEPCKIFRTSLSNAKSFLYSVNFAIQYFNKDETVYFAEDDYIYTENAAQVIADGINIGDYSSGYDHPDKYINHREGGPNPFIEEGGEKTIVKIGKNSHWKITNSCCMTFATKVSTIENDLEIFKKHCETSHPGDFEIFTELKKYKGRNVVSCIPAVSTHGETQWLSPFIDWEKQFRRTITS</sequence>
<reference evidence="1" key="1">
    <citation type="journal article" date="2020" name="Nature">
        <title>Giant virus diversity and host interactions through global metagenomics.</title>
        <authorList>
            <person name="Schulz F."/>
            <person name="Roux S."/>
            <person name="Paez-Espino D."/>
            <person name="Jungbluth S."/>
            <person name="Walsh D.A."/>
            <person name="Denef V.J."/>
            <person name="McMahon K.D."/>
            <person name="Konstantinidis K.T."/>
            <person name="Eloe-Fadrosh E.A."/>
            <person name="Kyrpides N.C."/>
            <person name="Woyke T."/>
        </authorList>
    </citation>
    <scope>NUCLEOTIDE SEQUENCE</scope>
    <source>
        <strain evidence="1">GVMAG-M-3300027770-73</strain>
    </source>
</reference>
<proteinExistence type="predicted"/>
<evidence type="ECO:0000313" key="1">
    <source>
        <dbReference type="EMBL" id="QHU28198.1"/>
    </source>
</evidence>
<accession>A0A6C0LEJ1</accession>
<name>A0A6C0LEJ1_9ZZZZ</name>